<keyword evidence="2" id="KW-1185">Reference proteome</keyword>
<gene>
    <name evidence="1" type="ORF">PHMEG_00029784</name>
</gene>
<dbReference type="EMBL" id="NBNE01008664">
    <property type="protein sequence ID" value="OWY99247.1"/>
    <property type="molecule type" value="Genomic_DNA"/>
</dbReference>
<reference evidence="2" key="1">
    <citation type="submission" date="2017-03" db="EMBL/GenBank/DDBJ databases">
        <title>Phytopthora megakarya and P. palmivora, two closely related causual agents of cacao black pod achieved similar genome size and gene model numbers by different mechanisms.</title>
        <authorList>
            <person name="Ali S."/>
            <person name="Shao J."/>
            <person name="Larry D.J."/>
            <person name="Kronmiller B."/>
            <person name="Shen D."/>
            <person name="Strem M.D."/>
            <person name="Melnick R.L."/>
            <person name="Guiltinan M.J."/>
            <person name="Tyler B.M."/>
            <person name="Meinhardt L.W."/>
            <person name="Bailey B.A."/>
        </authorList>
    </citation>
    <scope>NUCLEOTIDE SEQUENCE [LARGE SCALE GENOMIC DNA]</scope>
    <source>
        <strain evidence="2">zdho120</strain>
    </source>
</reference>
<evidence type="ECO:0000313" key="2">
    <source>
        <dbReference type="Proteomes" id="UP000198211"/>
    </source>
</evidence>
<protein>
    <submittedName>
        <fullName evidence="1">ABC transporter</fullName>
    </submittedName>
</protein>
<dbReference type="STRING" id="4795.A0A225V2S4"/>
<proteinExistence type="predicted"/>
<comment type="caution">
    <text evidence="1">The sequence shown here is derived from an EMBL/GenBank/DDBJ whole genome shotgun (WGS) entry which is preliminary data.</text>
</comment>
<organism evidence="1 2">
    <name type="scientific">Phytophthora megakarya</name>
    <dbReference type="NCBI Taxonomy" id="4795"/>
    <lineage>
        <taxon>Eukaryota</taxon>
        <taxon>Sar</taxon>
        <taxon>Stramenopiles</taxon>
        <taxon>Oomycota</taxon>
        <taxon>Peronosporomycetes</taxon>
        <taxon>Peronosporales</taxon>
        <taxon>Peronosporaceae</taxon>
        <taxon>Phytophthora</taxon>
    </lineage>
</organism>
<name>A0A225V2S4_9STRA</name>
<accession>A0A225V2S4</accession>
<dbReference type="Proteomes" id="UP000198211">
    <property type="component" value="Unassembled WGS sequence"/>
</dbReference>
<evidence type="ECO:0000313" key="1">
    <source>
        <dbReference type="EMBL" id="OWY99247.1"/>
    </source>
</evidence>
<sequence length="71" mass="7835">MARVTDCGVTHNHQVSKARFNNHASNRRVDDPSVVAFVDVLQAAGSKPNLIMQYLRKRTGTALVVIVILAY</sequence>
<dbReference type="AlphaFoldDB" id="A0A225V2S4"/>
<dbReference type="OrthoDB" id="126088at2759"/>